<comment type="caution">
    <text evidence="1">The sequence shown here is derived from an EMBL/GenBank/DDBJ whole genome shotgun (WGS) entry which is preliminary data.</text>
</comment>
<reference evidence="1 2" key="1">
    <citation type="journal article" date="2021" name="BMC Genomics">
        <title>Datura genome reveals duplications of psychoactive alkaloid biosynthetic genes and high mutation rate following tissue culture.</title>
        <authorList>
            <person name="Rajewski A."/>
            <person name="Carter-House D."/>
            <person name="Stajich J."/>
            <person name="Litt A."/>
        </authorList>
    </citation>
    <scope>NUCLEOTIDE SEQUENCE [LARGE SCALE GENOMIC DNA]</scope>
    <source>
        <strain evidence="1">AR-01</strain>
    </source>
</reference>
<evidence type="ECO:0000313" key="1">
    <source>
        <dbReference type="EMBL" id="MCD7457148.1"/>
    </source>
</evidence>
<proteinExistence type="predicted"/>
<protein>
    <submittedName>
        <fullName evidence="1">Uncharacterized protein</fullName>
    </submittedName>
</protein>
<dbReference type="EMBL" id="JACEIK010000443">
    <property type="protein sequence ID" value="MCD7457148.1"/>
    <property type="molecule type" value="Genomic_DNA"/>
</dbReference>
<evidence type="ECO:0000313" key="2">
    <source>
        <dbReference type="Proteomes" id="UP000823775"/>
    </source>
</evidence>
<gene>
    <name evidence="1" type="ORF">HAX54_034336</name>
</gene>
<feature type="non-terminal residue" evidence="1">
    <location>
        <position position="1"/>
    </location>
</feature>
<sequence>IPCPTSRPSTRQGGRCTPLPKAPRCWRVVLALAAWPRLTRLPMFLYKRHTLFVHQNSH</sequence>
<keyword evidence="2" id="KW-1185">Reference proteome</keyword>
<feature type="non-terminal residue" evidence="1">
    <location>
        <position position="58"/>
    </location>
</feature>
<organism evidence="1 2">
    <name type="scientific">Datura stramonium</name>
    <name type="common">Jimsonweed</name>
    <name type="synonym">Common thornapple</name>
    <dbReference type="NCBI Taxonomy" id="4076"/>
    <lineage>
        <taxon>Eukaryota</taxon>
        <taxon>Viridiplantae</taxon>
        <taxon>Streptophyta</taxon>
        <taxon>Embryophyta</taxon>
        <taxon>Tracheophyta</taxon>
        <taxon>Spermatophyta</taxon>
        <taxon>Magnoliopsida</taxon>
        <taxon>eudicotyledons</taxon>
        <taxon>Gunneridae</taxon>
        <taxon>Pentapetalae</taxon>
        <taxon>asterids</taxon>
        <taxon>lamiids</taxon>
        <taxon>Solanales</taxon>
        <taxon>Solanaceae</taxon>
        <taxon>Solanoideae</taxon>
        <taxon>Datureae</taxon>
        <taxon>Datura</taxon>
    </lineage>
</organism>
<dbReference type="Proteomes" id="UP000823775">
    <property type="component" value="Unassembled WGS sequence"/>
</dbReference>
<name>A0ABS8SE40_DATST</name>
<accession>A0ABS8SE40</accession>